<accession>A0ABT8CHW9</accession>
<keyword evidence="6" id="KW-1185">Reference proteome</keyword>
<dbReference type="Proteomes" id="UP001223712">
    <property type="component" value="Unassembled WGS sequence"/>
</dbReference>
<comment type="similarity">
    <text evidence="1">Belongs to the type-I restriction system S methylase family.</text>
</comment>
<comment type="caution">
    <text evidence="5">The sequence shown here is derived from an EMBL/GenBank/DDBJ whole genome shotgun (WGS) entry which is preliminary data.</text>
</comment>
<evidence type="ECO:0000259" key="4">
    <source>
        <dbReference type="Pfam" id="PF01420"/>
    </source>
</evidence>
<sequence>MNDLPTGWKKIQLGEVIELKYGKSLPAKTRDGDGFPVYGSNGVVGKHSTPLVSTGGLVVGRKGSFGEVHISDTPFSPIDTTYFVDDIPSGSIKYWYYQLKSFH</sequence>
<dbReference type="EMBL" id="JAUFQY010000001">
    <property type="protein sequence ID" value="MDN3701028.1"/>
    <property type="molecule type" value="Genomic_DNA"/>
</dbReference>
<keyword evidence="5" id="KW-0540">Nuclease</keyword>
<dbReference type="Gene3D" id="3.90.220.20">
    <property type="entry name" value="DNA methylase specificity domains"/>
    <property type="match status" value="1"/>
</dbReference>
<protein>
    <submittedName>
        <fullName evidence="5">Restriction endonuclease subunit S</fullName>
        <ecNumber evidence="5">3.1.21.-</ecNumber>
    </submittedName>
</protein>
<dbReference type="RefSeq" id="WP_290334809.1">
    <property type="nucleotide sequence ID" value="NZ_JAUFQY010000001.1"/>
</dbReference>
<dbReference type="EC" id="3.1.21.-" evidence="5"/>
<dbReference type="GO" id="GO:0016787">
    <property type="term" value="F:hydrolase activity"/>
    <property type="evidence" value="ECO:0007669"/>
    <property type="project" value="UniProtKB-KW"/>
</dbReference>
<organism evidence="5 6">
    <name type="scientific">Vibrio artabrorum</name>
    <dbReference type="NCBI Taxonomy" id="446374"/>
    <lineage>
        <taxon>Bacteria</taxon>
        <taxon>Pseudomonadati</taxon>
        <taxon>Pseudomonadota</taxon>
        <taxon>Gammaproteobacteria</taxon>
        <taxon>Vibrionales</taxon>
        <taxon>Vibrionaceae</taxon>
        <taxon>Vibrio</taxon>
    </lineage>
</organism>
<evidence type="ECO:0000256" key="1">
    <source>
        <dbReference type="ARBA" id="ARBA00010923"/>
    </source>
</evidence>
<dbReference type="GO" id="GO:0004519">
    <property type="term" value="F:endonuclease activity"/>
    <property type="evidence" value="ECO:0007669"/>
    <property type="project" value="UniProtKB-KW"/>
</dbReference>
<evidence type="ECO:0000313" key="5">
    <source>
        <dbReference type="EMBL" id="MDN3701028.1"/>
    </source>
</evidence>
<evidence type="ECO:0000256" key="2">
    <source>
        <dbReference type="ARBA" id="ARBA00022747"/>
    </source>
</evidence>
<keyword evidence="2" id="KW-0680">Restriction system</keyword>
<keyword evidence="5" id="KW-0378">Hydrolase</keyword>
<keyword evidence="5" id="KW-0255">Endonuclease</keyword>
<name>A0ABT8CHW9_9VIBR</name>
<evidence type="ECO:0000256" key="3">
    <source>
        <dbReference type="ARBA" id="ARBA00023125"/>
    </source>
</evidence>
<dbReference type="SUPFAM" id="SSF116734">
    <property type="entry name" value="DNA methylase specificity domain"/>
    <property type="match status" value="1"/>
</dbReference>
<dbReference type="InterPro" id="IPR000055">
    <property type="entry name" value="Restrct_endonuc_typeI_TRD"/>
</dbReference>
<dbReference type="InterPro" id="IPR044946">
    <property type="entry name" value="Restrct_endonuc_typeI_TRD_sf"/>
</dbReference>
<gene>
    <name evidence="5" type="ORF">QWY96_09215</name>
</gene>
<dbReference type="Pfam" id="PF01420">
    <property type="entry name" value="Methylase_S"/>
    <property type="match status" value="1"/>
</dbReference>
<keyword evidence="3" id="KW-0238">DNA-binding</keyword>
<reference evidence="6" key="1">
    <citation type="journal article" date="2019" name="Int. J. Syst. Evol. Microbiol.">
        <title>The Global Catalogue of Microorganisms (GCM) 10K type strain sequencing project: providing services to taxonomists for standard genome sequencing and annotation.</title>
        <authorList>
            <consortium name="The Broad Institute Genomics Platform"/>
            <consortium name="The Broad Institute Genome Sequencing Center for Infectious Disease"/>
            <person name="Wu L."/>
            <person name="Ma J."/>
        </authorList>
    </citation>
    <scope>NUCLEOTIDE SEQUENCE [LARGE SCALE GENOMIC DNA]</scope>
    <source>
        <strain evidence="6">CECT 7226</strain>
    </source>
</reference>
<proteinExistence type="inferred from homology"/>
<evidence type="ECO:0000313" key="6">
    <source>
        <dbReference type="Proteomes" id="UP001223712"/>
    </source>
</evidence>
<feature type="domain" description="Type I restriction modification DNA specificity" evidence="4">
    <location>
        <begin position="5"/>
        <end position="100"/>
    </location>
</feature>